<evidence type="ECO:0000256" key="6">
    <source>
        <dbReference type="ARBA" id="ARBA00022842"/>
    </source>
</evidence>
<dbReference type="CDD" id="cd09871">
    <property type="entry name" value="PIN_MtVapC28-VapC30-like"/>
    <property type="match status" value="1"/>
</dbReference>
<keyword evidence="3 8" id="KW-0540">Nuclease</keyword>
<keyword evidence="4 8" id="KW-0479">Metal-binding</keyword>
<proteinExistence type="inferred from homology"/>
<keyword evidence="6 8" id="KW-0460">Magnesium</keyword>
<dbReference type="HOGENOM" id="CLU_144760_0_0_5"/>
<feature type="domain" description="PIN" evidence="9">
    <location>
        <begin position="2"/>
        <end position="122"/>
    </location>
</feature>
<dbReference type="InterPro" id="IPR050556">
    <property type="entry name" value="Type_II_TA_system_RNase"/>
</dbReference>
<dbReference type="Gene3D" id="3.40.50.1010">
    <property type="entry name" value="5'-nuclease"/>
    <property type="match status" value="1"/>
</dbReference>
<evidence type="ECO:0000256" key="3">
    <source>
        <dbReference type="ARBA" id="ARBA00022722"/>
    </source>
</evidence>
<dbReference type="SUPFAM" id="SSF88723">
    <property type="entry name" value="PIN domain-like"/>
    <property type="match status" value="1"/>
</dbReference>
<protein>
    <recommendedName>
        <fullName evidence="8">Ribonuclease VapC</fullName>
        <shortName evidence="8">RNase VapC</shortName>
        <ecNumber evidence="8">3.1.-.-</ecNumber>
    </recommendedName>
    <alternativeName>
        <fullName evidence="8">Toxin VapC</fullName>
    </alternativeName>
</protein>
<dbReference type="GO" id="GO:0000287">
    <property type="term" value="F:magnesium ion binding"/>
    <property type="evidence" value="ECO:0007669"/>
    <property type="project" value="UniProtKB-UniRule"/>
</dbReference>
<evidence type="ECO:0000256" key="2">
    <source>
        <dbReference type="ARBA" id="ARBA00022649"/>
    </source>
</evidence>
<organism evidence="10 11">
    <name type="scientific">Neorhizobium galegae bv. orientalis str. HAMBI 540</name>
    <dbReference type="NCBI Taxonomy" id="1028800"/>
    <lineage>
        <taxon>Bacteria</taxon>
        <taxon>Pseudomonadati</taxon>
        <taxon>Pseudomonadota</taxon>
        <taxon>Alphaproteobacteria</taxon>
        <taxon>Hyphomicrobiales</taxon>
        <taxon>Rhizobiaceae</taxon>
        <taxon>Rhizobium/Agrobacterium group</taxon>
        <taxon>Neorhizobium</taxon>
    </lineage>
</organism>
<sequence length="132" mass="13945">MIVVDTSALIAIVKNEIGAFDCQEVLTGESKVLLNAATLTEALIVARGKKCLAALTNLIDRLPITIIGLDAVRAERAAAAYALFGKGFHKASLNFGDCFAYATAKEFNCPLLYVGQHFARTDVVSAIATPSA</sequence>
<keyword evidence="2 8" id="KW-1277">Toxin-antitoxin system</keyword>
<dbReference type="PATRIC" id="fig|1028800.3.peg.3203"/>
<evidence type="ECO:0000256" key="1">
    <source>
        <dbReference type="ARBA" id="ARBA00001946"/>
    </source>
</evidence>
<gene>
    <name evidence="8" type="primary">vapC</name>
    <name evidence="10" type="ORF">RG540_CH31560</name>
</gene>
<feature type="binding site" evidence="8">
    <location>
        <position position="5"/>
    </location>
    <ligand>
        <name>Mg(2+)</name>
        <dbReference type="ChEBI" id="CHEBI:18420"/>
    </ligand>
</feature>
<evidence type="ECO:0000313" key="10">
    <source>
        <dbReference type="EMBL" id="CDN49320.1"/>
    </source>
</evidence>
<dbReference type="PANTHER" id="PTHR33653:SF1">
    <property type="entry name" value="RIBONUCLEASE VAPC2"/>
    <property type="match status" value="1"/>
</dbReference>
<keyword evidence="5 8" id="KW-0378">Hydrolase</keyword>
<comment type="function">
    <text evidence="8">Toxic component of a toxin-antitoxin (TA) system. An RNase.</text>
</comment>
<comment type="cofactor">
    <cofactor evidence="1 8">
        <name>Mg(2+)</name>
        <dbReference type="ChEBI" id="CHEBI:18420"/>
    </cofactor>
</comment>
<dbReference type="InterPro" id="IPR029060">
    <property type="entry name" value="PIN-like_dom_sf"/>
</dbReference>
<dbReference type="RefSeq" id="WP_038589649.1">
    <property type="nucleotide sequence ID" value="NZ_HG938353.1"/>
</dbReference>
<dbReference type="GO" id="GO:0004540">
    <property type="term" value="F:RNA nuclease activity"/>
    <property type="evidence" value="ECO:0007669"/>
    <property type="project" value="InterPro"/>
</dbReference>
<dbReference type="InterPro" id="IPR022907">
    <property type="entry name" value="VapC_family"/>
</dbReference>
<dbReference type="eggNOG" id="COG3742">
    <property type="taxonomic scope" value="Bacteria"/>
</dbReference>
<evidence type="ECO:0000256" key="8">
    <source>
        <dbReference type="HAMAP-Rule" id="MF_00265"/>
    </source>
</evidence>
<dbReference type="Proteomes" id="UP000028181">
    <property type="component" value="Chromosome I"/>
</dbReference>
<dbReference type="GO" id="GO:0090729">
    <property type="term" value="F:toxin activity"/>
    <property type="evidence" value="ECO:0007669"/>
    <property type="project" value="UniProtKB-KW"/>
</dbReference>
<evidence type="ECO:0000313" key="11">
    <source>
        <dbReference type="Proteomes" id="UP000028181"/>
    </source>
</evidence>
<name>A0A068SW56_NEOGA</name>
<feature type="binding site" evidence="8">
    <location>
        <position position="97"/>
    </location>
    <ligand>
        <name>Mg(2+)</name>
        <dbReference type="ChEBI" id="CHEBI:18420"/>
    </ligand>
</feature>
<reference evidence="11" key="1">
    <citation type="journal article" date="2014" name="BMC Genomics">
        <title>Genome sequencing of two Neorhizobium galegae strains reveals a noeT gene responsible for the unusual acetylation of the nodulation factors.</title>
        <authorList>
            <person name="Osterman J."/>
            <person name="Marsh J."/>
            <person name="Laine P.K."/>
            <person name="Zeng Z."/>
            <person name="Alatalo E."/>
            <person name="Sullivan J.T."/>
            <person name="Young J.P."/>
            <person name="Thomas-Oates J."/>
            <person name="Paulin L."/>
            <person name="Lindstrom K."/>
        </authorList>
    </citation>
    <scope>NUCLEOTIDE SEQUENCE [LARGE SCALE GENOMIC DNA]</scope>
    <source>
        <strain evidence="11">HAMBI 540</strain>
    </source>
</reference>
<dbReference type="PANTHER" id="PTHR33653">
    <property type="entry name" value="RIBONUCLEASE VAPC2"/>
    <property type="match status" value="1"/>
</dbReference>
<dbReference type="Pfam" id="PF01850">
    <property type="entry name" value="PIN"/>
    <property type="match status" value="1"/>
</dbReference>
<comment type="similarity">
    <text evidence="7 8">Belongs to the PINc/VapC protein family.</text>
</comment>
<evidence type="ECO:0000256" key="4">
    <source>
        <dbReference type="ARBA" id="ARBA00022723"/>
    </source>
</evidence>
<dbReference type="InterPro" id="IPR002716">
    <property type="entry name" value="PIN_dom"/>
</dbReference>
<dbReference type="KEGG" id="ngg:RG540_CH31560"/>
<keyword evidence="11" id="KW-1185">Reference proteome</keyword>
<dbReference type="AlphaFoldDB" id="A0A068SW56"/>
<dbReference type="EMBL" id="HG938353">
    <property type="protein sequence ID" value="CDN49320.1"/>
    <property type="molecule type" value="Genomic_DNA"/>
</dbReference>
<dbReference type="OrthoDB" id="32625at2"/>
<dbReference type="HAMAP" id="MF_00265">
    <property type="entry name" value="VapC_Nob1"/>
    <property type="match status" value="1"/>
</dbReference>
<dbReference type="EC" id="3.1.-.-" evidence="8"/>
<keyword evidence="8" id="KW-0800">Toxin</keyword>
<evidence type="ECO:0000256" key="7">
    <source>
        <dbReference type="ARBA" id="ARBA00038093"/>
    </source>
</evidence>
<dbReference type="GO" id="GO:0016787">
    <property type="term" value="F:hydrolase activity"/>
    <property type="evidence" value="ECO:0007669"/>
    <property type="project" value="UniProtKB-KW"/>
</dbReference>
<evidence type="ECO:0000256" key="5">
    <source>
        <dbReference type="ARBA" id="ARBA00022801"/>
    </source>
</evidence>
<evidence type="ECO:0000259" key="9">
    <source>
        <dbReference type="Pfam" id="PF01850"/>
    </source>
</evidence>
<dbReference type="GeneID" id="24256962"/>
<accession>A0A068SW56</accession>